<keyword evidence="2" id="KW-0808">Transferase</keyword>
<evidence type="ECO:0000256" key="4">
    <source>
        <dbReference type="ARBA" id="ARBA00022777"/>
    </source>
</evidence>
<sequence>MASSLKGFEHLEIQLEEIKLATNNFNEENIIGHGGFGKVYKGELSHSHSEGKSLVALKRLDRKHGQGAAEIHKEIRMLSCYRHENIVSLLGFSSGQDEMILVYEYASRGSLDGHLKDVTLNWTQRIKICLDAAKGLSYLHDPKETYQRLIHCDIKSANILIDKNFNAKVADFGLSKIGPAKQHNSILVTDILGTHGYCDPVFMETYTLTKESDVYSFGVVLFEILCGRLCFTHGNHHFKVHVPSWKKAYEDNILKDIILKDLMQQMDPTSLKTFAGIAYQCLNKLREERPSMSLVVEKLESALNFQELYEFKSLKVYQKMLNAADPPLKCNSMKELKAILSTGFLIKGDKTVIS</sequence>
<dbReference type="Proteomes" id="UP000245207">
    <property type="component" value="Unassembled WGS sequence"/>
</dbReference>
<dbReference type="EMBL" id="PKPP01011501">
    <property type="protein sequence ID" value="PWA44026.1"/>
    <property type="molecule type" value="Genomic_DNA"/>
</dbReference>
<evidence type="ECO:0000259" key="8">
    <source>
        <dbReference type="PROSITE" id="PS50011"/>
    </source>
</evidence>
<proteinExistence type="inferred from homology"/>
<evidence type="ECO:0000313" key="10">
    <source>
        <dbReference type="Proteomes" id="UP000245207"/>
    </source>
</evidence>
<dbReference type="Gene3D" id="1.10.510.10">
    <property type="entry name" value="Transferase(Phosphotransferase) domain 1"/>
    <property type="match status" value="1"/>
</dbReference>
<dbReference type="Pfam" id="PF07714">
    <property type="entry name" value="PK_Tyr_Ser-Thr"/>
    <property type="match status" value="1"/>
</dbReference>
<evidence type="ECO:0000256" key="5">
    <source>
        <dbReference type="ARBA" id="ARBA00022840"/>
    </source>
</evidence>
<evidence type="ECO:0000256" key="6">
    <source>
        <dbReference type="PROSITE-ProRule" id="PRU10141"/>
    </source>
</evidence>
<keyword evidence="4 9" id="KW-0418">Kinase</keyword>
<dbReference type="GO" id="GO:0005886">
    <property type="term" value="C:plasma membrane"/>
    <property type="evidence" value="ECO:0007669"/>
    <property type="project" value="TreeGrafter"/>
</dbReference>
<evidence type="ECO:0000256" key="2">
    <source>
        <dbReference type="ARBA" id="ARBA00022679"/>
    </source>
</evidence>
<keyword evidence="1 7" id="KW-0723">Serine/threonine-protein kinase</keyword>
<dbReference type="GO" id="GO:0009506">
    <property type="term" value="C:plasmodesma"/>
    <property type="evidence" value="ECO:0007669"/>
    <property type="project" value="TreeGrafter"/>
</dbReference>
<dbReference type="OrthoDB" id="4062651at2759"/>
<organism evidence="9 10">
    <name type="scientific">Artemisia annua</name>
    <name type="common">Sweet wormwood</name>
    <dbReference type="NCBI Taxonomy" id="35608"/>
    <lineage>
        <taxon>Eukaryota</taxon>
        <taxon>Viridiplantae</taxon>
        <taxon>Streptophyta</taxon>
        <taxon>Embryophyta</taxon>
        <taxon>Tracheophyta</taxon>
        <taxon>Spermatophyta</taxon>
        <taxon>Magnoliopsida</taxon>
        <taxon>eudicotyledons</taxon>
        <taxon>Gunneridae</taxon>
        <taxon>Pentapetalae</taxon>
        <taxon>asterids</taxon>
        <taxon>campanulids</taxon>
        <taxon>Asterales</taxon>
        <taxon>Asteraceae</taxon>
        <taxon>Asteroideae</taxon>
        <taxon>Anthemideae</taxon>
        <taxon>Artemisiinae</taxon>
        <taxon>Artemisia</taxon>
    </lineage>
</organism>
<evidence type="ECO:0000313" key="9">
    <source>
        <dbReference type="EMBL" id="PWA44026.1"/>
    </source>
</evidence>
<feature type="domain" description="Protein kinase" evidence="8">
    <location>
        <begin position="25"/>
        <end position="303"/>
    </location>
</feature>
<evidence type="ECO:0000256" key="3">
    <source>
        <dbReference type="ARBA" id="ARBA00022741"/>
    </source>
</evidence>
<dbReference type="SMART" id="SM00220">
    <property type="entry name" value="S_TKc"/>
    <property type="match status" value="1"/>
</dbReference>
<keyword evidence="3 6" id="KW-0547">Nucleotide-binding</keyword>
<dbReference type="InterPro" id="IPR011009">
    <property type="entry name" value="Kinase-like_dom_sf"/>
</dbReference>
<comment type="caution">
    <text evidence="9">The sequence shown here is derived from an EMBL/GenBank/DDBJ whole genome shotgun (WGS) entry which is preliminary data.</text>
</comment>
<dbReference type="GO" id="GO:0004674">
    <property type="term" value="F:protein serine/threonine kinase activity"/>
    <property type="evidence" value="ECO:0007669"/>
    <property type="project" value="UniProtKB-KW"/>
</dbReference>
<dbReference type="PROSITE" id="PS00107">
    <property type="entry name" value="PROTEIN_KINASE_ATP"/>
    <property type="match status" value="1"/>
</dbReference>
<reference evidence="9 10" key="1">
    <citation type="journal article" date="2018" name="Mol. Plant">
        <title>The genome of Artemisia annua provides insight into the evolution of Asteraceae family and artemisinin biosynthesis.</title>
        <authorList>
            <person name="Shen Q."/>
            <person name="Zhang L."/>
            <person name="Liao Z."/>
            <person name="Wang S."/>
            <person name="Yan T."/>
            <person name="Shi P."/>
            <person name="Liu M."/>
            <person name="Fu X."/>
            <person name="Pan Q."/>
            <person name="Wang Y."/>
            <person name="Lv Z."/>
            <person name="Lu X."/>
            <person name="Zhang F."/>
            <person name="Jiang W."/>
            <person name="Ma Y."/>
            <person name="Chen M."/>
            <person name="Hao X."/>
            <person name="Li L."/>
            <person name="Tang Y."/>
            <person name="Lv G."/>
            <person name="Zhou Y."/>
            <person name="Sun X."/>
            <person name="Brodelius P.E."/>
            <person name="Rose J.K.C."/>
            <person name="Tang K."/>
        </authorList>
    </citation>
    <scope>NUCLEOTIDE SEQUENCE [LARGE SCALE GENOMIC DNA]</scope>
    <source>
        <strain evidence="10">cv. Huhao1</strain>
        <tissue evidence="9">Leaf</tissue>
    </source>
</reference>
<dbReference type="InterPro" id="IPR045272">
    <property type="entry name" value="ANXUR1/2-like"/>
</dbReference>
<dbReference type="FunFam" id="3.30.200.20:FF:000039">
    <property type="entry name" value="receptor-like protein kinase FERONIA"/>
    <property type="match status" value="1"/>
</dbReference>
<dbReference type="SUPFAM" id="SSF56112">
    <property type="entry name" value="Protein kinase-like (PK-like)"/>
    <property type="match status" value="1"/>
</dbReference>
<name>A0A2U1L4U8_ARTAN</name>
<protein>
    <submittedName>
        <fullName evidence="9">Serine/threonine/dual specificity protein kinase, catalytic domain-containing protein</fullName>
    </submittedName>
</protein>
<dbReference type="PROSITE" id="PS00108">
    <property type="entry name" value="PROTEIN_KINASE_ST"/>
    <property type="match status" value="1"/>
</dbReference>
<dbReference type="InterPro" id="IPR001245">
    <property type="entry name" value="Ser-Thr/Tyr_kinase_cat_dom"/>
</dbReference>
<evidence type="ECO:0000256" key="1">
    <source>
        <dbReference type="ARBA" id="ARBA00022527"/>
    </source>
</evidence>
<dbReference type="InterPro" id="IPR000719">
    <property type="entry name" value="Prot_kinase_dom"/>
</dbReference>
<dbReference type="Gene3D" id="3.30.200.20">
    <property type="entry name" value="Phosphorylase Kinase, domain 1"/>
    <property type="match status" value="1"/>
</dbReference>
<keyword evidence="5 6" id="KW-0067">ATP-binding</keyword>
<dbReference type="InterPro" id="IPR008271">
    <property type="entry name" value="Ser/Thr_kinase_AS"/>
</dbReference>
<accession>A0A2U1L4U8</accession>
<dbReference type="GO" id="GO:0005524">
    <property type="term" value="F:ATP binding"/>
    <property type="evidence" value="ECO:0007669"/>
    <property type="project" value="UniProtKB-UniRule"/>
</dbReference>
<evidence type="ECO:0000256" key="7">
    <source>
        <dbReference type="RuleBase" id="RU000304"/>
    </source>
</evidence>
<dbReference type="PANTHER" id="PTHR27003">
    <property type="entry name" value="OS07G0166700 PROTEIN"/>
    <property type="match status" value="1"/>
</dbReference>
<dbReference type="PROSITE" id="PS50011">
    <property type="entry name" value="PROTEIN_KINASE_DOM"/>
    <property type="match status" value="1"/>
</dbReference>
<dbReference type="PIRSF" id="PIRSF000654">
    <property type="entry name" value="Integrin-linked_kinase"/>
    <property type="match status" value="1"/>
</dbReference>
<feature type="binding site" evidence="6">
    <location>
        <position position="58"/>
    </location>
    <ligand>
        <name>ATP</name>
        <dbReference type="ChEBI" id="CHEBI:30616"/>
    </ligand>
</feature>
<dbReference type="InterPro" id="IPR017441">
    <property type="entry name" value="Protein_kinase_ATP_BS"/>
</dbReference>
<comment type="similarity">
    <text evidence="7">Belongs to the protein kinase superfamily.</text>
</comment>
<dbReference type="GO" id="GO:0004714">
    <property type="term" value="F:transmembrane receptor protein tyrosine kinase activity"/>
    <property type="evidence" value="ECO:0007669"/>
    <property type="project" value="InterPro"/>
</dbReference>
<dbReference type="AlphaFoldDB" id="A0A2U1L4U8"/>
<dbReference type="PANTHER" id="PTHR27003:SF338">
    <property type="entry name" value="TYROSINE-PROTEIN KINASE, NON-RECEPTOR JAK_TYK2-RELATED"/>
    <property type="match status" value="1"/>
</dbReference>
<keyword evidence="10" id="KW-1185">Reference proteome</keyword>
<dbReference type="STRING" id="35608.A0A2U1L4U8"/>
<gene>
    <name evidence="9" type="ORF">CTI12_AA530050</name>
</gene>